<evidence type="ECO:0000256" key="2">
    <source>
        <dbReference type="SAM" id="SignalP"/>
    </source>
</evidence>
<organism evidence="3 4">
    <name type="scientific">Brevibacillus panacihumi</name>
    <dbReference type="NCBI Taxonomy" id="497735"/>
    <lineage>
        <taxon>Bacteria</taxon>
        <taxon>Bacillati</taxon>
        <taxon>Bacillota</taxon>
        <taxon>Bacilli</taxon>
        <taxon>Bacillales</taxon>
        <taxon>Paenibacillaceae</taxon>
        <taxon>Brevibacillus</taxon>
    </lineage>
</organism>
<feature type="transmembrane region" description="Helical" evidence="1">
    <location>
        <begin position="443"/>
        <end position="462"/>
    </location>
</feature>
<feature type="transmembrane region" description="Helical" evidence="1">
    <location>
        <begin position="380"/>
        <end position="399"/>
    </location>
</feature>
<evidence type="ECO:0000313" key="4">
    <source>
        <dbReference type="Proteomes" id="UP000281915"/>
    </source>
</evidence>
<reference evidence="3 4" key="1">
    <citation type="submission" date="2018-10" db="EMBL/GenBank/DDBJ databases">
        <title>Phylogenomics of Brevibacillus.</title>
        <authorList>
            <person name="Dunlap C."/>
        </authorList>
    </citation>
    <scope>NUCLEOTIDE SEQUENCE [LARGE SCALE GENOMIC DNA]</scope>
    <source>
        <strain evidence="3 4">JCM 15085</strain>
    </source>
</reference>
<name>A0A3M8D680_9BACL</name>
<evidence type="ECO:0000256" key="1">
    <source>
        <dbReference type="SAM" id="Phobius"/>
    </source>
</evidence>
<proteinExistence type="predicted"/>
<evidence type="ECO:0008006" key="5">
    <source>
        <dbReference type="Google" id="ProtNLM"/>
    </source>
</evidence>
<dbReference type="InterPro" id="IPR017850">
    <property type="entry name" value="Alkaline_phosphatase_core_sf"/>
</dbReference>
<feature type="transmembrane region" description="Helical" evidence="1">
    <location>
        <begin position="545"/>
        <end position="563"/>
    </location>
</feature>
<sequence length="754" mass="81875">MKRKCLIFLSVLLLLTMVPKSEARQTAQGPQVILLFLEGMSFADLERWRTYPHVDSWLEQAGIGALSIRSPGARTAANAYLLMGGGSQALYTERSGTAYERGEILQGNQTAGVWAAKLGLDPADAQIVFPGIFRLHAENRDKPYTPQIGLLGSVLAAHQIPVTAYGSGDYEDVRQRHAILFAMDELGRVPHGDLYARTASSTEDYPHGIRTHYEKLLSSIAANQNKGPGLITVQLSDLARLYQLADAMEPNQFERSYDRIMRDWSVFLDQLLSARAENQTVMVVTPAVHAQATQEKKLLPPILVWRNEESGLLTSATTRQPGLVSGLDILPTLLSWLQVPQPKGLAGHTLRIQDSGTDIASFFQKVEGIHHTYATRSSVLYTYVMLQMITLAGAVALWLWGRKHGMGEAGEKLRRGMRLALLAMLWFPFLLLAEAALTWQVSGIVVLGALIMTSLLLAFLMEILPLSRIVAVVCGLTVAGLLLDGWTGAKLMGQSYLGYDPVIGARFYGLGNEYEGVLIGSTVLLVAALYQIDRTREKRQGWSRQVIPVISAVLFAIVLYYMVAPHLGTDAGGFLAGLVGFFVAGSRLSGWKLGKKGLLLLAGGLVSGVLVLIAGSLLTDQPLTHVGRVSQQIVSGDWAQVAQMLERKLEMNIRLIRVSIWSKVFVVSLLVLGVLSLRNDRFLGHLAQDYPYLAKGFAGVIAGSLAGLVLNDSGIVTAATCIMFMVVPALYAALGAPAESAMQTEGANSREVGD</sequence>
<keyword evidence="1" id="KW-1133">Transmembrane helix</keyword>
<keyword evidence="2" id="KW-0732">Signal</keyword>
<dbReference type="Proteomes" id="UP000281915">
    <property type="component" value="Unassembled WGS sequence"/>
</dbReference>
<dbReference type="EMBL" id="RHHT01000007">
    <property type="protein sequence ID" value="RNB83550.1"/>
    <property type="molecule type" value="Genomic_DNA"/>
</dbReference>
<dbReference type="SUPFAM" id="SSF53649">
    <property type="entry name" value="Alkaline phosphatase-like"/>
    <property type="match status" value="1"/>
</dbReference>
<protein>
    <recommendedName>
        <fullName evidence="5">Phosphoglyceromutase</fullName>
    </recommendedName>
</protein>
<keyword evidence="1" id="KW-0812">Transmembrane</keyword>
<dbReference type="RefSeq" id="WP_122912454.1">
    <property type="nucleotide sequence ID" value="NZ_RHHT01000007.1"/>
</dbReference>
<feature type="transmembrane region" description="Helical" evidence="1">
    <location>
        <begin position="469"/>
        <end position="489"/>
    </location>
</feature>
<feature type="transmembrane region" description="Helical" evidence="1">
    <location>
        <begin position="660"/>
        <end position="678"/>
    </location>
</feature>
<gene>
    <name evidence="3" type="ORF">EDM58_05445</name>
</gene>
<accession>A0A3M8D680</accession>
<keyword evidence="1" id="KW-0472">Membrane</keyword>
<feature type="signal peptide" evidence="2">
    <location>
        <begin position="1"/>
        <end position="23"/>
    </location>
</feature>
<feature type="transmembrane region" description="Helical" evidence="1">
    <location>
        <begin position="569"/>
        <end position="586"/>
    </location>
</feature>
<feature type="chain" id="PRO_5018025565" description="Phosphoglyceromutase" evidence="2">
    <location>
        <begin position="24"/>
        <end position="754"/>
    </location>
</feature>
<comment type="caution">
    <text evidence="3">The sequence shown here is derived from an EMBL/GenBank/DDBJ whole genome shotgun (WGS) entry which is preliminary data.</text>
</comment>
<dbReference type="Gene3D" id="3.40.720.10">
    <property type="entry name" value="Alkaline Phosphatase, subunit A"/>
    <property type="match status" value="1"/>
</dbReference>
<dbReference type="AlphaFoldDB" id="A0A3M8D680"/>
<feature type="transmembrane region" description="Helical" evidence="1">
    <location>
        <begin position="715"/>
        <end position="734"/>
    </location>
</feature>
<feature type="transmembrane region" description="Helical" evidence="1">
    <location>
        <begin position="598"/>
        <end position="618"/>
    </location>
</feature>
<feature type="transmembrane region" description="Helical" evidence="1">
    <location>
        <begin position="690"/>
        <end position="709"/>
    </location>
</feature>
<evidence type="ECO:0000313" key="3">
    <source>
        <dbReference type="EMBL" id="RNB83550.1"/>
    </source>
</evidence>
<feature type="transmembrane region" description="Helical" evidence="1">
    <location>
        <begin position="419"/>
        <end position="437"/>
    </location>
</feature>
<feature type="transmembrane region" description="Helical" evidence="1">
    <location>
        <begin position="516"/>
        <end position="533"/>
    </location>
</feature>